<comment type="caution">
    <text evidence="4">The sequence shown here is derived from an EMBL/GenBank/DDBJ whole genome shotgun (WGS) entry which is preliminary data.</text>
</comment>
<protein>
    <recommendedName>
        <fullName evidence="3">3-hydroxy-3-methylglutaryl coenzyme A reductase</fullName>
        <shortName evidence="3">HMG-CoA reductase</shortName>
        <ecNumber evidence="3">1.1.1.88</ecNumber>
    </recommendedName>
</protein>
<dbReference type="CDD" id="cd00644">
    <property type="entry name" value="HMG-CoA_reductase_classII"/>
    <property type="match status" value="1"/>
</dbReference>
<dbReference type="InterPro" id="IPR002202">
    <property type="entry name" value="HMG_CoA_Rdtase"/>
</dbReference>
<keyword evidence="5" id="KW-1185">Reference proteome</keyword>
<dbReference type="Gene3D" id="3.90.770.10">
    <property type="entry name" value="3-hydroxy-3-methylglutaryl-coenzyme A Reductase, Chain A, domain 2"/>
    <property type="match status" value="2"/>
</dbReference>
<comment type="similarity">
    <text evidence="1 3">Belongs to the HMG-CoA reductase family.</text>
</comment>
<name>A0ABR5TM61_9BACL</name>
<dbReference type="InterPro" id="IPR004553">
    <property type="entry name" value="HMG_CoA_Rdtase_bac-typ"/>
</dbReference>
<evidence type="ECO:0000313" key="5">
    <source>
        <dbReference type="Proteomes" id="UP000070467"/>
    </source>
</evidence>
<dbReference type="EC" id="1.1.1.88" evidence="3"/>
<dbReference type="Gene3D" id="1.10.8.660">
    <property type="match status" value="1"/>
</dbReference>
<dbReference type="InterPro" id="IPR009023">
    <property type="entry name" value="HMG_CoA_Rdtase_NAD(P)-bd_sf"/>
</dbReference>
<dbReference type="InterPro" id="IPR009029">
    <property type="entry name" value="HMG_CoA_Rdtase_sub-bd_dom_sf"/>
</dbReference>
<dbReference type="Proteomes" id="UP000070467">
    <property type="component" value="Unassembled WGS sequence"/>
</dbReference>
<comment type="pathway">
    <text evidence="3">Metabolic intermediate metabolism; (R)-mevalonate degradation; (S)-3-hydroxy-3-methylglutaryl-CoA from (R)-mevalonate: step 1/1.</text>
</comment>
<dbReference type="InterPro" id="IPR023074">
    <property type="entry name" value="HMG_CoA_Rdtase_cat_sf"/>
</dbReference>
<gene>
    <name evidence="4" type="ORF">HMPREF1871_00882</name>
</gene>
<accession>A0ABR5TM61</accession>
<dbReference type="SUPFAM" id="SSF55035">
    <property type="entry name" value="NAD-binding domain of HMG-CoA reductase"/>
    <property type="match status" value="1"/>
</dbReference>
<dbReference type="Pfam" id="PF00368">
    <property type="entry name" value="HMG-CoA_red"/>
    <property type="match status" value="1"/>
</dbReference>
<dbReference type="RefSeq" id="WP_066130407.1">
    <property type="nucleotide sequence ID" value="NZ_KQ959897.1"/>
</dbReference>
<dbReference type="PANTHER" id="PTHR10572:SF24">
    <property type="entry name" value="3-HYDROXY-3-METHYLGLUTARYL-COENZYME A REDUCTASE"/>
    <property type="match status" value="1"/>
</dbReference>
<organism evidence="4 5">
    <name type="scientific">Gemelliphila asaccharolytica</name>
    <dbReference type="NCBI Taxonomy" id="502393"/>
    <lineage>
        <taxon>Bacteria</taxon>
        <taxon>Bacillati</taxon>
        <taxon>Bacillota</taxon>
        <taxon>Bacilli</taxon>
        <taxon>Bacillales</taxon>
        <taxon>Gemellaceae</taxon>
        <taxon>Gemelliphila</taxon>
    </lineage>
</organism>
<dbReference type="InterPro" id="IPR023076">
    <property type="entry name" value="HMG_CoA_Rdtase_CS"/>
</dbReference>
<dbReference type="PANTHER" id="PTHR10572">
    <property type="entry name" value="3-HYDROXY-3-METHYLGLUTARYL-COENZYME A REDUCTASE"/>
    <property type="match status" value="1"/>
</dbReference>
<dbReference type="EMBL" id="LSDB01000049">
    <property type="protein sequence ID" value="KXB57296.1"/>
    <property type="molecule type" value="Genomic_DNA"/>
</dbReference>
<dbReference type="PROSITE" id="PS01192">
    <property type="entry name" value="HMG_COA_REDUCTASE_3"/>
    <property type="match status" value="1"/>
</dbReference>
<dbReference type="NCBIfam" id="TIGR00532">
    <property type="entry name" value="HMG_CoA_R_NAD"/>
    <property type="match status" value="1"/>
</dbReference>
<reference evidence="4 5" key="1">
    <citation type="submission" date="2016-01" db="EMBL/GenBank/DDBJ databases">
        <authorList>
            <person name="Mitreva M."/>
            <person name="Pepin K.H."/>
            <person name="Mihindukulasuriya K.A."/>
            <person name="Fulton R."/>
            <person name="Fronick C."/>
            <person name="O'Laughlin M."/>
            <person name="Miner T."/>
            <person name="Herter B."/>
            <person name="Rosa B.A."/>
            <person name="Cordes M."/>
            <person name="Tomlinson C."/>
            <person name="Wollam A."/>
            <person name="Palsikar V.B."/>
            <person name="Mardis E.R."/>
            <person name="Wilson R.K."/>
        </authorList>
    </citation>
    <scope>NUCLEOTIDE SEQUENCE [LARGE SCALE GENOMIC DNA]</scope>
    <source>
        <strain evidence="4 5">KA00071</strain>
    </source>
</reference>
<proteinExistence type="inferred from homology"/>
<evidence type="ECO:0000256" key="2">
    <source>
        <dbReference type="ARBA" id="ARBA00023002"/>
    </source>
</evidence>
<keyword evidence="2 3" id="KW-0560">Oxidoreductase</keyword>
<evidence type="ECO:0000256" key="1">
    <source>
        <dbReference type="ARBA" id="ARBA00007661"/>
    </source>
</evidence>
<sequence length="423" mass="46654">MTFSGFYKKTREERINILQEKGYLSEEKKELLLENKSLDVNIAGKMAENHIATFSLPFCVSTPIKINNKEYIIPLVTEEPSVVAALSNAGKIISKSGGFSTLVDSRLMIGQVILYDIKDINWAILDIIKNKEKILKLANESHPSIVKRGGGAIDISTETFQNYENEFLVVYLTVDVKEAMGANIINTMLEGIKPYLQQLTESKSLMAILSNYATKSIVTSRCEIDIKYLHEDLEKAKEIAKKIELASKIAKLDPYRATTHNKGIFNGIDAVTIASGNDFRAIESAGHAYATKNGKYRGLSTWTYNEDKNSLRGILSLPMPVASVGGSIGLNESVKIAREILNNPDAKELAQIIVTVGLAQNFSAIRALVTVGIQKGHMKLHAKSLLLLAGAKEEDVEILAEKFANIKQKNLATAKELIKNLKK</sequence>
<dbReference type="SUPFAM" id="SSF56542">
    <property type="entry name" value="Substrate-binding domain of HMG-CoA reductase"/>
    <property type="match status" value="1"/>
</dbReference>
<dbReference type="PROSITE" id="PS50065">
    <property type="entry name" value="HMG_COA_REDUCTASE_4"/>
    <property type="match status" value="1"/>
</dbReference>
<evidence type="ECO:0000256" key="3">
    <source>
        <dbReference type="RuleBase" id="RU361219"/>
    </source>
</evidence>
<comment type="catalytic activity">
    <reaction evidence="3">
        <text>(R)-mevalonate + 2 NAD(+) + CoA = (3S)-3-hydroxy-3-methylglutaryl-CoA + 2 NADH + 2 H(+)</text>
        <dbReference type="Rhea" id="RHEA:14833"/>
        <dbReference type="ChEBI" id="CHEBI:15378"/>
        <dbReference type="ChEBI" id="CHEBI:36464"/>
        <dbReference type="ChEBI" id="CHEBI:43074"/>
        <dbReference type="ChEBI" id="CHEBI:57287"/>
        <dbReference type="ChEBI" id="CHEBI:57540"/>
        <dbReference type="ChEBI" id="CHEBI:57945"/>
        <dbReference type="EC" id="1.1.1.88"/>
    </reaction>
</comment>
<keyword evidence="3" id="KW-0520">NAD</keyword>
<evidence type="ECO:0000313" key="4">
    <source>
        <dbReference type="EMBL" id="KXB57296.1"/>
    </source>
</evidence>